<reference evidence="3" key="1">
    <citation type="submission" date="2016-10" db="EMBL/GenBank/DDBJ databases">
        <authorList>
            <person name="Varghese N."/>
            <person name="Submissions S."/>
        </authorList>
    </citation>
    <scope>NUCLEOTIDE SEQUENCE [LARGE SCALE GENOMIC DNA]</scope>
    <source>
        <strain evidence="3">DSM 22703</strain>
    </source>
</reference>
<feature type="transmembrane region" description="Helical" evidence="1">
    <location>
        <begin position="6"/>
        <end position="24"/>
    </location>
</feature>
<evidence type="ECO:0000256" key="1">
    <source>
        <dbReference type="SAM" id="Phobius"/>
    </source>
</evidence>
<dbReference type="STRING" id="279824.SAMN03080617_03160"/>
<name>A0A1G5Z438_9BACT</name>
<dbReference type="RefSeq" id="WP_092731792.1">
    <property type="nucleotide sequence ID" value="NZ_FMXE01000025.1"/>
</dbReference>
<keyword evidence="3" id="KW-1185">Reference proteome</keyword>
<proteinExistence type="predicted"/>
<evidence type="ECO:0000313" key="3">
    <source>
        <dbReference type="Proteomes" id="UP000198756"/>
    </source>
</evidence>
<feature type="transmembrane region" description="Helical" evidence="1">
    <location>
        <begin position="148"/>
        <end position="167"/>
    </location>
</feature>
<dbReference type="EMBL" id="FMXE01000025">
    <property type="protein sequence ID" value="SDA89307.1"/>
    <property type="molecule type" value="Genomic_DNA"/>
</dbReference>
<evidence type="ECO:0008006" key="4">
    <source>
        <dbReference type="Google" id="ProtNLM"/>
    </source>
</evidence>
<keyword evidence="1" id="KW-0812">Transmembrane</keyword>
<dbReference type="AlphaFoldDB" id="A0A1G5Z438"/>
<protein>
    <recommendedName>
        <fullName evidence="4">Rod shape-determining protein MreD</fullName>
    </recommendedName>
</protein>
<sequence>MNIRNLISYLLLILFLGVIQVLFLKNLALFGIAFVFIYLLGILILPVSVKTVPLLLIAFALGFFLDVFYETIGMHTAAATFLAFTRSIWLRAISPTGGYVDTEEPSLNEMGLVWFLSYSFPLVFAYSMVFFVADQWGTSGFLGVLNKSFFSSIFTCLLAILVQLLFFKRRRGIR</sequence>
<keyword evidence="1" id="KW-0472">Membrane</keyword>
<dbReference type="OrthoDB" id="1132160at2"/>
<gene>
    <name evidence="2" type="ORF">SAMN03080617_03160</name>
</gene>
<feature type="transmembrane region" description="Helical" evidence="1">
    <location>
        <begin position="112"/>
        <end position="133"/>
    </location>
</feature>
<dbReference type="Proteomes" id="UP000198756">
    <property type="component" value="Unassembled WGS sequence"/>
</dbReference>
<feature type="transmembrane region" description="Helical" evidence="1">
    <location>
        <begin position="29"/>
        <end position="49"/>
    </location>
</feature>
<accession>A0A1G5Z438</accession>
<evidence type="ECO:0000313" key="2">
    <source>
        <dbReference type="EMBL" id="SDA89307.1"/>
    </source>
</evidence>
<keyword evidence="1" id="KW-1133">Transmembrane helix</keyword>
<organism evidence="2 3">
    <name type="scientific">Algoriphagus alkaliphilus</name>
    <dbReference type="NCBI Taxonomy" id="279824"/>
    <lineage>
        <taxon>Bacteria</taxon>
        <taxon>Pseudomonadati</taxon>
        <taxon>Bacteroidota</taxon>
        <taxon>Cytophagia</taxon>
        <taxon>Cytophagales</taxon>
        <taxon>Cyclobacteriaceae</taxon>
        <taxon>Algoriphagus</taxon>
    </lineage>
</organism>
<feature type="transmembrane region" description="Helical" evidence="1">
    <location>
        <begin position="55"/>
        <end position="84"/>
    </location>
</feature>